<dbReference type="GeneID" id="104607060"/>
<dbReference type="EC" id="1.14.11.13" evidence="7"/>
<dbReference type="FunCoup" id="A0A1U8AW70">
    <property type="interactions" value="52"/>
</dbReference>
<dbReference type="RefSeq" id="XP_010270855.1">
    <property type="nucleotide sequence ID" value="XM_010272553.2"/>
</dbReference>
<keyword evidence="4 8" id="KW-0408">Iron</keyword>
<dbReference type="OrthoDB" id="288590at2759"/>
<dbReference type="InterPro" id="IPR050231">
    <property type="entry name" value="Iron_ascorbate_oxido_reductase"/>
</dbReference>
<evidence type="ECO:0000256" key="6">
    <source>
        <dbReference type="ARBA" id="ARBA00061282"/>
    </source>
</evidence>
<comment type="similarity">
    <text evidence="6">Belongs to the iron/ascorbate-dependent oxidoreductase family. GA2OX subfamily.</text>
</comment>
<gene>
    <name evidence="11" type="primary">LOC104607060</name>
</gene>
<dbReference type="STRING" id="4432.A0A1U8AW70"/>
<dbReference type="Gene3D" id="2.60.120.330">
    <property type="entry name" value="B-lactam Antibiotic, Isopenicillin N Synthase, Chain"/>
    <property type="match status" value="1"/>
</dbReference>
<dbReference type="PRINTS" id="PR00682">
    <property type="entry name" value="IPNSYNTHASE"/>
</dbReference>
<evidence type="ECO:0000256" key="5">
    <source>
        <dbReference type="ARBA" id="ARBA00052204"/>
    </source>
</evidence>
<evidence type="ECO:0000259" key="9">
    <source>
        <dbReference type="PROSITE" id="PS51471"/>
    </source>
</evidence>
<evidence type="ECO:0000313" key="11">
    <source>
        <dbReference type="RefSeq" id="XP_010270855.1"/>
    </source>
</evidence>
<dbReference type="eggNOG" id="KOG0143">
    <property type="taxonomic scope" value="Eukaryota"/>
</dbReference>
<protein>
    <recommendedName>
        <fullName evidence="7">gibberellin 2beta-dioxygenase</fullName>
        <ecNumber evidence="7">1.14.11.13</ecNumber>
    </recommendedName>
</protein>
<sequence length="353" mass="39231">MVVASTTTTTTTTTIRNEKEQAVGGVPVIDLSRKGPQVRELILKACEDYGFFKVINHGVPKDAIARIEEEGFHFFAKPASEKRKAGPANPFGYGCNSIGFNGDKGEVEYILLHTNPLSISQASKAISTDPTTFSCAVNDYIQAVRDLACEILDLIAEALRVPDRSVLSSLVRDVDSDSLFRLNHYPPPGTDYKDWSTSRHHHRHRIGFGEHTDPQILTVLRSNEVEGLQISLDDGVWVPIPPDPTSFCINVGDALQVLTNGRFRSVRHRAIANSCKPRLSIIYFGAPPLHAWISPLPEMVTPQRPPLYRPFTWADYKKATYSLRLGDTRLDLFRTPTSHQDAINSLNSTQPSI</sequence>
<evidence type="ECO:0000313" key="10">
    <source>
        <dbReference type="Proteomes" id="UP000189703"/>
    </source>
</evidence>
<proteinExistence type="inferred from homology"/>
<dbReference type="KEGG" id="nnu:104607060"/>
<dbReference type="InterPro" id="IPR044861">
    <property type="entry name" value="IPNS-like_FE2OG_OXY"/>
</dbReference>
<dbReference type="InterPro" id="IPR005123">
    <property type="entry name" value="Oxoglu/Fe-dep_dioxygenase_dom"/>
</dbReference>
<evidence type="ECO:0000256" key="2">
    <source>
        <dbReference type="ARBA" id="ARBA00022964"/>
    </source>
</evidence>
<dbReference type="PANTHER" id="PTHR47990">
    <property type="entry name" value="2-OXOGLUTARATE (2OG) AND FE(II)-DEPENDENT OXYGENASE SUPERFAMILY PROTEIN-RELATED"/>
    <property type="match status" value="1"/>
</dbReference>
<evidence type="ECO:0000256" key="7">
    <source>
        <dbReference type="ARBA" id="ARBA00066708"/>
    </source>
</evidence>
<dbReference type="SUPFAM" id="SSF51197">
    <property type="entry name" value="Clavaminate synthase-like"/>
    <property type="match status" value="1"/>
</dbReference>
<comment type="catalytic activity">
    <reaction evidence="5">
        <text>gibberellin A1 + 2-oxoglutarate + O2 = gibberellin A8 + succinate + CO2</text>
        <dbReference type="Rhea" id="RHEA:15005"/>
        <dbReference type="ChEBI" id="CHEBI:15379"/>
        <dbReference type="ChEBI" id="CHEBI:16526"/>
        <dbReference type="ChEBI" id="CHEBI:16810"/>
        <dbReference type="ChEBI" id="CHEBI:30031"/>
        <dbReference type="ChEBI" id="CHEBI:58524"/>
        <dbReference type="ChEBI" id="CHEBI:58594"/>
        <dbReference type="EC" id="1.14.11.13"/>
    </reaction>
</comment>
<dbReference type="PROSITE" id="PS51471">
    <property type="entry name" value="FE2OG_OXY"/>
    <property type="match status" value="1"/>
</dbReference>
<dbReference type="Pfam" id="PF14226">
    <property type="entry name" value="DIOX_N"/>
    <property type="match status" value="1"/>
</dbReference>
<name>A0A1U8AW70_NELNU</name>
<dbReference type="FunFam" id="2.60.120.330:FF:000025">
    <property type="entry name" value="Gibberellin 2-beta-dioxygenase 2"/>
    <property type="match status" value="1"/>
</dbReference>
<dbReference type="Pfam" id="PF03171">
    <property type="entry name" value="2OG-FeII_Oxy"/>
    <property type="match status" value="1"/>
</dbReference>
<dbReference type="GO" id="GO:0045487">
    <property type="term" value="P:gibberellin catabolic process"/>
    <property type="evidence" value="ECO:0000318"/>
    <property type="project" value="GO_Central"/>
</dbReference>
<keyword evidence="1 8" id="KW-0479">Metal-binding</keyword>
<dbReference type="InterPro" id="IPR027443">
    <property type="entry name" value="IPNS-like_sf"/>
</dbReference>
<keyword evidence="3 8" id="KW-0560">Oxidoreductase</keyword>
<feature type="domain" description="Fe2OG dioxygenase" evidence="9">
    <location>
        <begin position="175"/>
        <end position="287"/>
    </location>
</feature>
<dbReference type="GO" id="GO:0009416">
    <property type="term" value="P:response to light stimulus"/>
    <property type="evidence" value="ECO:0000318"/>
    <property type="project" value="GO_Central"/>
</dbReference>
<dbReference type="GO" id="GO:0045543">
    <property type="term" value="F:gibberellin 2-beta-dioxygenase activity"/>
    <property type="evidence" value="ECO:0000318"/>
    <property type="project" value="GO_Central"/>
</dbReference>
<keyword evidence="2" id="KW-0223">Dioxygenase</keyword>
<dbReference type="AlphaFoldDB" id="A0A1U8AW70"/>
<reference evidence="11" key="1">
    <citation type="submission" date="2025-08" db="UniProtKB">
        <authorList>
            <consortium name="RefSeq"/>
        </authorList>
    </citation>
    <scope>IDENTIFICATION</scope>
</reference>
<dbReference type="Proteomes" id="UP000189703">
    <property type="component" value="Unplaced"/>
</dbReference>
<evidence type="ECO:0000256" key="8">
    <source>
        <dbReference type="RuleBase" id="RU003682"/>
    </source>
</evidence>
<organism evidence="10 11">
    <name type="scientific">Nelumbo nucifera</name>
    <name type="common">Sacred lotus</name>
    <dbReference type="NCBI Taxonomy" id="4432"/>
    <lineage>
        <taxon>Eukaryota</taxon>
        <taxon>Viridiplantae</taxon>
        <taxon>Streptophyta</taxon>
        <taxon>Embryophyta</taxon>
        <taxon>Tracheophyta</taxon>
        <taxon>Spermatophyta</taxon>
        <taxon>Magnoliopsida</taxon>
        <taxon>Proteales</taxon>
        <taxon>Nelumbonaceae</taxon>
        <taxon>Nelumbo</taxon>
    </lineage>
</organism>
<accession>A0A1U8AW70</accession>
<evidence type="ECO:0000256" key="3">
    <source>
        <dbReference type="ARBA" id="ARBA00023002"/>
    </source>
</evidence>
<dbReference type="OMA" id="RCAVNGY"/>
<evidence type="ECO:0000256" key="4">
    <source>
        <dbReference type="ARBA" id="ARBA00023004"/>
    </source>
</evidence>
<keyword evidence="10" id="KW-1185">Reference proteome</keyword>
<dbReference type="GO" id="GO:0046872">
    <property type="term" value="F:metal ion binding"/>
    <property type="evidence" value="ECO:0007669"/>
    <property type="project" value="UniProtKB-KW"/>
</dbReference>
<dbReference type="InterPro" id="IPR026992">
    <property type="entry name" value="DIOX_N"/>
</dbReference>
<evidence type="ECO:0000256" key="1">
    <source>
        <dbReference type="ARBA" id="ARBA00022723"/>
    </source>
</evidence>